<protein>
    <submittedName>
        <fullName evidence="1">Uncharacterized protein</fullName>
    </submittedName>
</protein>
<dbReference type="EMBL" id="CAJJDO010000005">
    <property type="protein sequence ID" value="CAD8136266.1"/>
    <property type="molecule type" value="Genomic_DNA"/>
</dbReference>
<dbReference type="Proteomes" id="UP000689195">
    <property type="component" value="Unassembled WGS sequence"/>
</dbReference>
<gene>
    <name evidence="1" type="ORF">PPENT_87.1.T0050062</name>
</gene>
<accession>A0A8S1S7P4</accession>
<organism evidence="1 2">
    <name type="scientific">Paramecium pentaurelia</name>
    <dbReference type="NCBI Taxonomy" id="43138"/>
    <lineage>
        <taxon>Eukaryota</taxon>
        <taxon>Sar</taxon>
        <taxon>Alveolata</taxon>
        <taxon>Ciliophora</taxon>
        <taxon>Intramacronucleata</taxon>
        <taxon>Oligohymenophorea</taxon>
        <taxon>Peniculida</taxon>
        <taxon>Parameciidae</taxon>
        <taxon>Paramecium</taxon>
    </lineage>
</organism>
<evidence type="ECO:0000313" key="2">
    <source>
        <dbReference type="Proteomes" id="UP000689195"/>
    </source>
</evidence>
<dbReference type="AlphaFoldDB" id="A0A8S1S7P4"/>
<dbReference type="OrthoDB" id="17948at2759"/>
<dbReference type="InterPro" id="IPR002738">
    <property type="entry name" value="RNase_P_p30"/>
</dbReference>
<dbReference type="PANTHER" id="PTHR13031">
    <property type="entry name" value="RIBONUCLEASE P SUBUNIT P30"/>
    <property type="match status" value="1"/>
</dbReference>
<evidence type="ECO:0000313" key="1">
    <source>
        <dbReference type="EMBL" id="CAD8136266.1"/>
    </source>
</evidence>
<comment type="caution">
    <text evidence="1">The sequence shown here is derived from an EMBL/GenBank/DDBJ whole genome shotgun (WGS) entry which is preliminary data.</text>
</comment>
<reference evidence="1" key="1">
    <citation type="submission" date="2021-01" db="EMBL/GenBank/DDBJ databases">
        <authorList>
            <consortium name="Genoscope - CEA"/>
            <person name="William W."/>
        </authorList>
    </citation>
    <scope>NUCLEOTIDE SEQUENCE</scope>
</reference>
<dbReference type="GO" id="GO:0005655">
    <property type="term" value="C:nucleolar ribonuclease P complex"/>
    <property type="evidence" value="ECO:0007669"/>
    <property type="project" value="TreeGrafter"/>
</dbReference>
<dbReference type="GO" id="GO:0008033">
    <property type="term" value="P:tRNA processing"/>
    <property type="evidence" value="ECO:0007669"/>
    <property type="project" value="InterPro"/>
</dbReference>
<dbReference type="GO" id="GO:0003723">
    <property type="term" value="F:RNA binding"/>
    <property type="evidence" value="ECO:0007669"/>
    <property type="project" value="TreeGrafter"/>
</dbReference>
<sequence length="555" mass="65878">MHSDLNLRSFYAGDSQKDNQLIQLLITCIEENYHNVAISNYVKDQQITKQNASTFKPYTEEFLLQKQQQSPNISQFTGKIKQYSRLTLEASDTKFLGSIKQDNQFLQGYDIIAIKPKSEAVFIYLCTTLTYFDVITFDCFEKLPFIPKAKISSQLLDKNVMFEINYGDAVQDPNKRRQFISNAQIIINATKGRNIILSSDTNYWLYHRSPYDLVALGMTIGLKKDQATQAVSTNADMVIKHGKKLVKVLFVKLLNRTLNILNPRKSRSKTNNKRKLARKQNYLKKLMLSFKMNNDYYFKNVFYFYNNNYQNIIMLSAMIPKFRYYQRLKQHMEINQNIRKENVDIQRTYHKYQKPLWAKMKQKVEDNKNRIYLFCGLIFLCQLKFAYEIYLARIPYRRILFKKFKSFFLGLESVYPKPIVEQVFNNELPQQLIQKFIQFDDQLPMGVTKKFIIRCLTECQVTLTKEQKREFYQKHGFLYGIYSKNSGINLKELNYFLKNLNVDSLKLIDVFDTLKDQEIQYQNRVLEKMKQKQPQYSCNTPDAITRRIQPYFDTI</sequence>
<keyword evidence="2" id="KW-1185">Reference proteome</keyword>
<name>A0A8S1S7P4_9CILI</name>
<dbReference type="Pfam" id="PF01876">
    <property type="entry name" value="RNase_P_p30"/>
    <property type="match status" value="1"/>
</dbReference>
<proteinExistence type="predicted"/>
<dbReference type="PANTHER" id="PTHR13031:SF0">
    <property type="entry name" value="RIBONUCLEASE P PROTEIN SUBUNIT P30"/>
    <property type="match status" value="1"/>
</dbReference>